<feature type="domain" description="Glycoside hydrolase family 31 N-terminal" evidence="12">
    <location>
        <begin position="19"/>
        <end position="194"/>
    </location>
</feature>
<dbReference type="Pfam" id="PF21365">
    <property type="entry name" value="Glyco_hydro_31_3rd"/>
    <property type="match status" value="1"/>
</dbReference>
<dbReference type="CDD" id="cd06603">
    <property type="entry name" value="GH31_GANC_GANAB_alpha"/>
    <property type="match status" value="1"/>
</dbReference>
<dbReference type="Gene3D" id="2.60.40.1180">
    <property type="entry name" value="Golgi alpha-mannosidase II"/>
    <property type="match status" value="2"/>
</dbReference>
<proteinExistence type="inferred from homology"/>
<dbReference type="InterPro" id="IPR000322">
    <property type="entry name" value="Glyco_hydro_31_TIM"/>
</dbReference>
<dbReference type="EMBL" id="JAPWTJ010000426">
    <property type="protein sequence ID" value="KAJ8978535.1"/>
    <property type="molecule type" value="Genomic_DNA"/>
</dbReference>
<keyword evidence="4" id="KW-0732">Signal</keyword>
<reference evidence="14" key="1">
    <citation type="journal article" date="2023" name="Insect Mol. Biol.">
        <title>Genome sequencing provides insights into the evolution of gene families encoding plant cell wall-degrading enzymes in longhorned beetles.</title>
        <authorList>
            <person name="Shin N.R."/>
            <person name="Okamura Y."/>
            <person name="Kirsch R."/>
            <person name="Pauchet Y."/>
        </authorList>
    </citation>
    <scope>NUCLEOTIDE SEQUENCE</scope>
    <source>
        <strain evidence="14">MMC_N1</strain>
    </source>
</reference>
<dbReference type="InterPro" id="IPR011013">
    <property type="entry name" value="Gal_mutarotase_sf_dom"/>
</dbReference>
<dbReference type="InterPro" id="IPR013780">
    <property type="entry name" value="Glyco_hydro_b"/>
</dbReference>
<evidence type="ECO:0000259" key="13">
    <source>
        <dbReference type="Pfam" id="PF21365"/>
    </source>
</evidence>
<dbReference type="InterPro" id="IPR025887">
    <property type="entry name" value="Glyco_hydro_31_N_dom"/>
</dbReference>
<dbReference type="InterPro" id="IPR048395">
    <property type="entry name" value="Glyco_hydro_31_C"/>
</dbReference>
<keyword evidence="6" id="KW-0256">Endoplasmic reticulum</keyword>
<dbReference type="Proteomes" id="UP001162164">
    <property type="component" value="Unassembled WGS sequence"/>
</dbReference>
<evidence type="ECO:0000256" key="6">
    <source>
        <dbReference type="ARBA" id="ARBA00022824"/>
    </source>
</evidence>
<comment type="pathway">
    <text evidence="2">Glycan metabolism; N-glycan metabolism.</text>
</comment>
<keyword evidence="8 10" id="KW-0326">Glycosidase</keyword>
<evidence type="ECO:0000256" key="3">
    <source>
        <dbReference type="ARBA" id="ARBA00007806"/>
    </source>
</evidence>
<protein>
    <recommendedName>
        <fullName evidence="9">Glucosidase II subunit alpha</fullName>
    </recommendedName>
</protein>
<evidence type="ECO:0000256" key="4">
    <source>
        <dbReference type="ARBA" id="ARBA00022729"/>
    </source>
</evidence>
<dbReference type="PROSITE" id="PS00129">
    <property type="entry name" value="GLYCOSYL_HYDROL_F31_1"/>
    <property type="match status" value="1"/>
</dbReference>
<organism evidence="14 15">
    <name type="scientific">Molorchus minor</name>
    <dbReference type="NCBI Taxonomy" id="1323400"/>
    <lineage>
        <taxon>Eukaryota</taxon>
        <taxon>Metazoa</taxon>
        <taxon>Ecdysozoa</taxon>
        <taxon>Arthropoda</taxon>
        <taxon>Hexapoda</taxon>
        <taxon>Insecta</taxon>
        <taxon>Pterygota</taxon>
        <taxon>Neoptera</taxon>
        <taxon>Endopterygota</taxon>
        <taxon>Coleoptera</taxon>
        <taxon>Polyphaga</taxon>
        <taxon>Cucujiformia</taxon>
        <taxon>Chrysomeloidea</taxon>
        <taxon>Cerambycidae</taxon>
        <taxon>Lamiinae</taxon>
        <taxon>Monochamini</taxon>
        <taxon>Molorchus</taxon>
    </lineage>
</organism>
<dbReference type="Pfam" id="PF13802">
    <property type="entry name" value="Gal_mutarotas_2"/>
    <property type="match status" value="1"/>
</dbReference>
<dbReference type="Gene3D" id="3.20.20.80">
    <property type="entry name" value="Glycosidases"/>
    <property type="match status" value="2"/>
</dbReference>
<evidence type="ECO:0000256" key="8">
    <source>
        <dbReference type="ARBA" id="ARBA00023295"/>
    </source>
</evidence>
<dbReference type="CDD" id="cd14752">
    <property type="entry name" value="GH31_N"/>
    <property type="match status" value="1"/>
</dbReference>
<evidence type="ECO:0000256" key="10">
    <source>
        <dbReference type="RuleBase" id="RU361185"/>
    </source>
</evidence>
<dbReference type="SUPFAM" id="SSF51445">
    <property type="entry name" value="(Trans)glycosidases"/>
    <property type="match status" value="1"/>
</dbReference>
<keyword evidence="15" id="KW-1185">Reference proteome</keyword>
<comment type="subcellular location">
    <subcellularLocation>
        <location evidence="1">Endoplasmic reticulum</location>
    </subcellularLocation>
</comment>
<evidence type="ECO:0000313" key="14">
    <source>
        <dbReference type="EMBL" id="KAJ8978535.1"/>
    </source>
</evidence>
<gene>
    <name evidence="14" type="ORF">NQ317_009478</name>
</gene>
<feature type="domain" description="Glycosyl hydrolase family 31 C-terminal" evidence="13">
    <location>
        <begin position="571"/>
        <end position="659"/>
    </location>
</feature>
<comment type="similarity">
    <text evidence="3 10">Belongs to the glycosyl hydrolase 31 family.</text>
</comment>
<accession>A0ABQ9JJY8</accession>
<dbReference type="Gene3D" id="2.60.40.1760">
    <property type="entry name" value="glycosyl hydrolase (family 31)"/>
    <property type="match status" value="1"/>
</dbReference>
<keyword evidence="5 10" id="KW-0378">Hydrolase</keyword>
<dbReference type="Pfam" id="PF01055">
    <property type="entry name" value="Glyco_hydro_31_2nd"/>
    <property type="match status" value="1"/>
</dbReference>
<evidence type="ECO:0000256" key="9">
    <source>
        <dbReference type="ARBA" id="ARBA00042895"/>
    </source>
</evidence>
<evidence type="ECO:0000313" key="15">
    <source>
        <dbReference type="Proteomes" id="UP001162164"/>
    </source>
</evidence>
<evidence type="ECO:0000256" key="5">
    <source>
        <dbReference type="ARBA" id="ARBA00022801"/>
    </source>
</evidence>
<feature type="domain" description="Glycoside hydrolase family 31 TIM barrel" evidence="11">
    <location>
        <begin position="241"/>
        <end position="563"/>
    </location>
</feature>
<evidence type="ECO:0000259" key="12">
    <source>
        <dbReference type="Pfam" id="PF13802"/>
    </source>
</evidence>
<keyword evidence="7" id="KW-0325">Glycoprotein</keyword>
<comment type="caution">
    <text evidence="14">The sequence shown here is derived from an EMBL/GenBank/DDBJ whole genome shotgun (WGS) entry which is preliminary data.</text>
</comment>
<evidence type="ECO:0000256" key="7">
    <source>
        <dbReference type="ARBA" id="ARBA00023180"/>
    </source>
</evidence>
<evidence type="ECO:0000259" key="11">
    <source>
        <dbReference type="Pfam" id="PF01055"/>
    </source>
</evidence>
<name>A0ABQ9JJY8_9CUCU</name>
<evidence type="ECO:0000256" key="1">
    <source>
        <dbReference type="ARBA" id="ARBA00004240"/>
    </source>
</evidence>
<dbReference type="PANTHER" id="PTHR22762">
    <property type="entry name" value="ALPHA-GLUCOSIDASE"/>
    <property type="match status" value="1"/>
</dbReference>
<dbReference type="InterPro" id="IPR030458">
    <property type="entry name" value="Glyco_hydro_31_AS"/>
</dbReference>
<dbReference type="SUPFAM" id="SSF51011">
    <property type="entry name" value="Glycosyl hydrolase domain"/>
    <property type="match status" value="1"/>
</dbReference>
<dbReference type="PANTHER" id="PTHR22762:SF54">
    <property type="entry name" value="BCDNA.GH04962"/>
    <property type="match status" value="1"/>
</dbReference>
<dbReference type="InterPro" id="IPR017853">
    <property type="entry name" value="GH"/>
</dbReference>
<evidence type="ECO:0000256" key="2">
    <source>
        <dbReference type="ARBA" id="ARBA00004833"/>
    </source>
</evidence>
<sequence length="785" mass="89957">MLLLYPYTTPKNETQNLLIALLNGNIVRVKVLEDNHSRYELSDVLDSEPIILPLTVNKTDKYVSLTPETSLESYKVVVTVGPPFSVEFYLNNRLEVILNGERLTIEKDSQAFSFEVEFKDASKLYGLHHHAYKLALGETADGSMDPFRLRNSDVANYEVNSPMGLYGSVPAIYGHSINWTSGIFVHNAAEQWVDINYNKSSPSAYFMVESGTFDLFVLLGPNPKEVVRQFTNLTGVAHLPQDVKNVIAEMDNHDFPMDAIWLDIDYTDGKRYFTWNPENFSDPVELQKNISSTKRKLVTILDPHIKVDQNYSVYVGAKNKYFVKWANGSDFEGVRENEEEFVGQVFSSYLDFLNPTVRDYYASWYDYDKFNGSTETLAGVWNDMNEPSVFDDSSEKTLPFETLHYNNVPHRDIHNIYGFLQTKATHQGLLQRDNGTKRPFILTRSHFAGSQRYAAMWTGDNTADWSYLAISYSECMLSNILGLVFCGADVGGFFNNPDHELLQRWYQVGFALCRQQFGYLFYRGHATEGSPRREPYLFPDDVQSVIRNAIKLRYKHIPVFYTLFYEHTRNGDPIVRPLFYEYPDYLDYEEYILVGSDILARPVLEANVSRLTTYFPGNGTNFWYRVDNDSWVIHPGGSAENLAVDINTTPFFYRGGSIISRSNMERPSTGHMVNDPYTLYINLDANNKAQGRLYIDDYTSFAYSTSASYLYLEFDYIADSHGIRIREIDGDSADLNAFIQEVVIHGNDDFNKDTTRFLKTNHGEALSTINIAERLRKSGSFTLFL</sequence>
<dbReference type="SUPFAM" id="SSF74650">
    <property type="entry name" value="Galactose mutarotase-like"/>
    <property type="match status" value="1"/>
</dbReference>